<reference evidence="1" key="1">
    <citation type="submission" date="2022-10" db="EMBL/GenBank/DDBJ databases">
        <title>Genome Sequence of Xylaria curta.</title>
        <authorList>
            <person name="Buettner E."/>
        </authorList>
    </citation>
    <scope>NUCLEOTIDE SEQUENCE</scope>
    <source>
        <strain evidence="1">Babe10</strain>
    </source>
</reference>
<protein>
    <submittedName>
        <fullName evidence="1">Uncharacterized protein</fullName>
    </submittedName>
</protein>
<comment type="caution">
    <text evidence="1">The sequence shown here is derived from an EMBL/GenBank/DDBJ whole genome shotgun (WGS) entry which is preliminary data.</text>
</comment>
<keyword evidence="2" id="KW-1185">Reference proteome</keyword>
<organism evidence="1 2">
    <name type="scientific">Xylaria curta</name>
    <dbReference type="NCBI Taxonomy" id="42375"/>
    <lineage>
        <taxon>Eukaryota</taxon>
        <taxon>Fungi</taxon>
        <taxon>Dikarya</taxon>
        <taxon>Ascomycota</taxon>
        <taxon>Pezizomycotina</taxon>
        <taxon>Sordariomycetes</taxon>
        <taxon>Xylariomycetidae</taxon>
        <taxon>Xylariales</taxon>
        <taxon>Xylariaceae</taxon>
        <taxon>Xylaria</taxon>
    </lineage>
</organism>
<proteinExistence type="predicted"/>
<evidence type="ECO:0000313" key="1">
    <source>
        <dbReference type="EMBL" id="KAJ2975957.1"/>
    </source>
</evidence>
<name>A0ACC1N9L6_9PEZI</name>
<evidence type="ECO:0000313" key="2">
    <source>
        <dbReference type="Proteomes" id="UP001143856"/>
    </source>
</evidence>
<dbReference type="EMBL" id="JAPDGR010002401">
    <property type="protein sequence ID" value="KAJ2975957.1"/>
    <property type="molecule type" value="Genomic_DNA"/>
</dbReference>
<gene>
    <name evidence="1" type="ORF">NUW58_g8211</name>
</gene>
<accession>A0ACC1N9L6</accession>
<dbReference type="Proteomes" id="UP001143856">
    <property type="component" value="Unassembled WGS sequence"/>
</dbReference>
<sequence length="146" mass="16527">MQGDIPLREPVHKLQPADEWRVEQGIAGGELYLLDQTSRGRGGHVGVPVSEKPTTTHIERRRDDELAKDELPGWSGYVEWEDYPEKKQKAYEIMISQEFPPPPEFQLEQIPGTNPVYAGRNGIVQVSDLASFLFGLRREQAPFPST</sequence>